<sequence>MSKGRDRPGKETRKPKAEKNKKKTGAATPPAGGAAKPALAVGTSRKK</sequence>
<evidence type="ECO:0000313" key="2">
    <source>
        <dbReference type="EMBL" id="SDB48241.1"/>
    </source>
</evidence>
<dbReference type="RefSeq" id="WP_175478521.1">
    <property type="nucleotide sequence ID" value="NZ_FMXQ01000008.1"/>
</dbReference>
<accession>A0A1G6DT05</accession>
<dbReference type="EMBL" id="FMXQ01000008">
    <property type="protein sequence ID" value="SDB48241.1"/>
    <property type="molecule type" value="Genomic_DNA"/>
</dbReference>
<feature type="compositionally biased region" description="Low complexity" evidence="1">
    <location>
        <begin position="25"/>
        <end position="38"/>
    </location>
</feature>
<name>A0A1G6DT05_9HYPH</name>
<dbReference type="AlphaFoldDB" id="A0A1G6DT05"/>
<organism evidence="2 3">
    <name type="scientific">Bauldia litoralis</name>
    <dbReference type="NCBI Taxonomy" id="665467"/>
    <lineage>
        <taxon>Bacteria</taxon>
        <taxon>Pseudomonadati</taxon>
        <taxon>Pseudomonadota</taxon>
        <taxon>Alphaproteobacteria</taxon>
        <taxon>Hyphomicrobiales</taxon>
        <taxon>Kaistiaceae</taxon>
        <taxon>Bauldia</taxon>
    </lineage>
</organism>
<protein>
    <submittedName>
        <fullName evidence="2">Uncharacterized protein</fullName>
    </submittedName>
</protein>
<evidence type="ECO:0000256" key="1">
    <source>
        <dbReference type="SAM" id="MobiDB-lite"/>
    </source>
</evidence>
<feature type="compositionally biased region" description="Basic and acidic residues" evidence="1">
    <location>
        <begin position="1"/>
        <end position="18"/>
    </location>
</feature>
<evidence type="ECO:0000313" key="3">
    <source>
        <dbReference type="Proteomes" id="UP000199071"/>
    </source>
</evidence>
<dbReference type="Proteomes" id="UP000199071">
    <property type="component" value="Unassembled WGS sequence"/>
</dbReference>
<keyword evidence="3" id="KW-1185">Reference proteome</keyword>
<gene>
    <name evidence="2" type="ORF">SAMN02982931_03724</name>
</gene>
<feature type="region of interest" description="Disordered" evidence="1">
    <location>
        <begin position="1"/>
        <end position="47"/>
    </location>
</feature>
<proteinExistence type="predicted"/>
<reference evidence="2 3" key="1">
    <citation type="submission" date="2016-10" db="EMBL/GenBank/DDBJ databases">
        <authorList>
            <person name="de Groot N.N."/>
        </authorList>
    </citation>
    <scope>NUCLEOTIDE SEQUENCE [LARGE SCALE GENOMIC DNA]</scope>
    <source>
        <strain evidence="2 3">ATCC 35022</strain>
    </source>
</reference>